<reference evidence="2" key="3">
    <citation type="journal article" date="2017" name="Nature">
        <title>Genome sequence of the progenitor of the wheat D genome Aegilops tauschii.</title>
        <authorList>
            <person name="Luo M.C."/>
            <person name="Gu Y.Q."/>
            <person name="Puiu D."/>
            <person name="Wang H."/>
            <person name="Twardziok S.O."/>
            <person name="Deal K.R."/>
            <person name="Huo N."/>
            <person name="Zhu T."/>
            <person name="Wang L."/>
            <person name="Wang Y."/>
            <person name="McGuire P.E."/>
            <person name="Liu S."/>
            <person name="Long H."/>
            <person name="Ramasamy R.K."/>
            <person name="Rodriguez J.C."/>
            <person name="Van S.L."/>
            <person name="Yuan L."/>
            <person name="Wang Z."/>
            <person name="Xia Z."/>
            <person name="Xiao L."/>
            <person name="Anderson O.D."/>
            <person name="Ouyang S."/>
            <person name="Liang Y."/>
            <person name="Zimin A.V."/>
            <person name="Pertea G."/>
            <person name="Qi P."/>
            <person name="Bennetzen J.L."/>
            <person name="Dai X."/>
            <person name="Dawson M.W."/>
            <person name="Muller H.G."/>
            <person name="Kugler K."/>
            <person name="Rivarola-Duarte L."/>
            <person name="Spannagl M."/>
            <person name="Mayer K.F.X."/>
            <person name="Lu F.H."/>
            <person name="Bevan M.W."/>
            <person name="Leroy P."/>
            <person name="Li P."/>
            <person name="You F.M."/>
            <person name="Sun Q."/>
            <person name="Liu Z."/>
            <person name="Lyons E."/>
            <person name="Wicker T."/>
            <person name="Salzberg S.L."/>
            <person name="Devos K.M."/>
            <person name="Dvorak J."/>
        </authorList>
    </citation>
    <scope>NUCLEOTIDE SEQUENCE [LARGE SCALE GENOMIC DNA]</scope>
    <source>
        <strain evidence="2">cv. AL8/78</strain>
    </source>
</reference>
<protein>
    <recommendedName>
        <fullName evidence="4">Pentatricopeptide repeat-containing protein</fullName>
    </recommendedName>
</protein>
<proteinExistence type="predicted"/>
<reference evidence="3" key="2">
    <citation type="journal article" date="2017" name="Nat. Plants">
        <title>The Aegilops tauschii genome reveals multiple impacts of transposons.</title>
        <authorList>
            <person name="Zhao G."/>
            <person name="Zou C."/>
            <person name="Li K."/>
            <person name="Wang K."/>
            <person name="Li T."/>
            <person name="Gao L."/>
            <person name="Zhang X."/>
            <person name="Wang H."/>
            <person name="Yang Z."/>
            <person name="Liu X."/>
            <person name="Jiang W."/>
            <person name="Mao L."/>
            <person name="Kong X."/>
            <person name="Jiao Y."/>
            <person name="Jia J."/>
        </authorList>
    </citation>
    <scope>NUCLEOTIDE SEQUENCE [LARGE SCALE GENOMIC DNA]</scope>
    <source>
        <strain evidence="3">cv. AL8/78</strain>
    </source>
</reference>
<dbReference type="AlphaFoldDB" id="A0A453SM31"/>
<dbReference type="EnsemblPlants" id="AET7Gv20990500.48">
    <property type="protein sequence ID" value="AET7Gv20990500.48"/>
    <property type="gene ID" value="AET7Gv20990500"/>
</dbReference>
<sequence>MPARGIVTWNSIVDGYVSTRALGSRAAGLLQEMHEVRHDRVGIIHHSCRLLPEIGVDGRAWAWRKTPRLAPLFLTCTASVVPLLLTKVAAMIEEVEGMLGMPMEHL</sequence>
<keyword evidence="3" id="KW-1185">Reference proteome</keyword>
<organism evidence="2 3">
    <name type="scientific">Aegilops tauschii subsp. strangulata</name>
    <name type="common">Goatgrass</name>
    <dbReference type="NCBI Taxonomy" id="200361"/>
    <lineage>
        <taxon>Eukaryota</taxon>
        <taxon>Viridiplantae</taxon>
        <taxon>Streptophyta</taxon>
        <taxon>Embryophyta</taxon>
        <taxon>Tracheophyta</taxon>
        <taxon>Spermatophyta</taxon>
        <taxon>Magnoliopsida</taxon>
        <taxon>Liliopsida</taxon>
        <taxon>Poales</taxon>
        <taxon>Poaceae</taxon>
        <taxon>BOP clade</taxon>
        <taxon>Pooideae</taxon>
        <taxon>Triticodae</taxon>
        <taxon>Triticeae</taxon>
        <taxon>Triticinae</taxon>
        <taxon>Aegilops</taxon>
    </lineage>
</organism>
<evidence type="ECO:0000313" key="3">
    <source>
        <dbReference type="Proteomes" id="UP000015105"/>
    </source>
</evidence>
<reference evidence="2" key="5">
    <citation type="journal article" date="2021" name="G3 (Bethesda)">
        <title>Aegilops tauschii genome assembly Aet v5.0 features greater sequence contiguity and improved annotation.</title>
        <authorList>
            <person name="Wang L."/>
            <person name="Zhu T."/>
            <person name="Rodriguez J.C."/>
            <person name="Deal K.R."/>
            <person name="Dubcovsky J."/>
            <person name="McGuire P.E."/>
            <person name="Lux T."/>
            <person name="Spannagl M."/>
            <person name="Mayer K.F.X."/>
            <person name="Baldrich P."/>
            <person name="Meyers B.C."/>
            <person name="Huo N."/>
            <person name="Gu Y.Q."/>
            <person name="Zhou H."/>
            <person name="Devos K.M."/>
            <person name="Bennetzen J.L."/>
            <person name="Unver T."/>
            <person name="Budak H."/>
            <person name="Gulick P.J."/>
            <person name="Galiba G."/>
            <person name="Kalapos B."/>
            <person name="Nelson D.R."/>
            <person name="Li P."/>
            <person name="You F.M."/>
            <person name="Luo M.C."/>
            <person name="Dvorak J."/>
        </authorList>
    </citation>
    <scope>NUCLEOTIDE SEQUENCE [LARGE SCALE GENOMIC DNA]</scope>
    <source>
        <strain evidence="2">cv. AL8/78</strain>
    </source>
</reference>
<keyword evidence="1" id="KW-0472">Membrane</keyword>
<reference evidence="2" key="4">
    <citation type="submission" date="2019-03" db="UniProtKB">
        <authorList>
            <consortium name="EnsemblPlants"/>
        </authorList>
    </citation>
    <scope>IDENTIFICATION</scope>
</reference>
<keyword evidence="1" id="KW-0812">Transmembrane</keyword>
<accession>A0A453SM31</accession>
<dbReference type="Proteomes" id="UP000015105">
    <property type="component" value="Chromosome 7D"/>
</dbReference>
<evidence type="ECO:0008006" key="4">
    <source>
        <dbReference type="Google" id="ProtNLM"/>
    </source>
</evidence>
<evidence type="ECO:0000313" key="2">
    <source>
        <dbReference type="EnsemblPlants" id="AET7Gv20990500.48"/>
    </source>
</evidence>
<keyword evidence="1" id="KW-1133">Transmembrane helix</keyword>
<reference evidence="3" key="1">
    <citation type="journal article" date="2014" name="Science">
        <title>Ancient hybridizations among the ancestral genomes of bread wheat.</title>
        <authorList>
            <consortium name="International Wheat Genome Sequencing Consortium,"/>
            <person name="Marcussen T."/>
            <person name="Sandve S.R."/>
            <person name="Heier L."/>
            <person name="Spannagl M."/>
            <person name="Pfeifer M."/>
            <person name="Jakobsen K.S."/>
            <person name="Wulff B.B."/>
            <person name="Steuernagel B."/>
            <person name="Mayer K.F."/>
            <person name="Olsen O.A."/>
        </authorList>
    </citation>
    <scope>NUCLEOTIDE SEQUENCE [LARGE SCALE GENOMIC DNA]</scope>
    <source>
        <strain evidence="3">cv. AL8/78</strain>
    </source>
</reference>
<dbReference type="Gramene" id="AET7Gv20990500.48">
    <property type="protein sequence ID" value="AET7Gv20990500.48"/>
    <property type="gene ID" value="AET7Gv20990500"/>
</dbReference>
<feature type="transmembrane region" description="Helical" evidence="1">
    <location>
        <begin position="69"/>
        <end position="92"/>
    </location>
</feature>
<name>A0A453SM31_AEGTS</name>
<evidence type="ECO:0000256" key="1">
    <source>
        <dbReference type="SAM" id="Phobius"/>
    </source>
</evidence>